<organism evidence="2 3">
    <name type="scientific">Thanatephorus cucumeris (strain AG1-IA)</name>
    <name type="common">Rice sheath blight fungus</name>
    <name type="synonym">Rhizoctonia solani</name>
    <dbReference type="NCBI Taxonomy" id="983506"/>
    <lineage>
        <taxon>Eukaryota</taxon>
        <taxon>Fungi</taxon>
        <taxon>Dikarya</taxon>
        <taxon>Basidiomycota</taxon>
        <taxon>Agaricomycotina</taxon>
        <taxon>Agaricomycetes</taxon>
        <taxon>Cantharellales</taxon>
        <taxon>Ceratobasidiaceae</taxon>
        <taxon>Rhizoctonia</taxon>
        <taxon>Rhizoctonia solani AG-1</taxon>
    </lineage>
</organism>
<dbReference type="HOGENOM" id="CLU_368884_0_0_1"/>
<keyword evidence="1" id="KW-0472">Membrane</keyword>
<proteinExistence type="predicted"/>
<keyword evidence="1" id="KW-1133">Transmembrane helix</keyword>
<dbReference type="OrthoDB" id="2576334at2759"/>
<name>L8WZW5_THACA</name>
<dbReference type="Proteomes" id="UP000011668">
    <property type="component" value="Unassembled WGS sequence"/>
</dbReference>
<reference evidence="2 3" key="1">
    <citation type="journal article" date="2013" name="Nat. Commun.">
        <title>The evolution and pathogenic mechanisms of the rice sheath blight pathogen.</title>
        <authorList>
            <person name="Zheng A."/>
            <person name="Lin R."/>
            <person name="Xu L."/>
            <person name="Qin P."/>
            <person name="Tang C."/>
            <person name="Ai P."/>
            <person name="Zhang D."/>
            <person name="Liu Y."/>
            <person name="Sun Z."/>
            <person name="Feng H."/>
            <person name="Wang Y."/>
            <person name="Chen Y."/>
            <person name="Liang X."/>
            <person name="Fu R."/>
            <person name="Li Q."/>
            <person name="Zhang J."/>
            <person name="Yu X."/>
            <person name="Xie Z."/>
            <person name="Ding L."/>
            <person name="Guan P."/>
            <person name="Tang J."/>
            <person name="Liang Y."/>
            <person name="Wang S."/>
            <person name="Deng Q."/>
            <person name="Li S."/>
            <person name="Zhu J."/>
            <person name="Wang L."/>
            <person name="Liu H."/>
            <person name="Li P."/>
        </authorList>
    </citation>
    <scope>NUCLEOTIDE SEQUENCE [LARGE SCALE GENOMIC DNA]</scope>
    <source>
        <strain evidence="3">AG-1 IA</strain>
    </source>
</reference>
<keyword evidence="1" id="KW-0812">Transmembrane</keyword>
<feature type="transmembrane region" description="Helical" evidence="1">
    <location>
        <begin position="716"/>
        <end position="736"/>
    </location>
</feature>
<dbReference type="EMBL" id="AFRT01000868">
    <property type="protein sequence ID" value="ELU42298.1"/>
    <property type="molecule type" value="Genomic_DNA"/>
</dbReference>
<evidence type="ECO:0000313" key="3">
    <source>
        <dbReference type="Proteomes" id="UP000011668"/>
    </source>
</evidence>
<dbReference type="Gene3D" id="2.60.120.260">
    <property type="entry name" value="Galactose-binding domain-like"/>
    <property type="match status" value="1"/>
</dbReference>
<comment type="caution">
    <text evidence="2">The sequence shown here is derived from an EMBL/GenBank/DDBJ whole genome shotgun (WGS) entry which is preliminary data.</text>
</comment>
<feature type="transmembrane region" description="Helical" evidence="1">
    <location>
        <begin position="432"/>
        <end position="452"/>
    </location>
</feature>
<dbReference type="AlphaFoldDB" id="L8WZW5"/>
<sequence>MVGYIVVSRSSGHTPSLFYPTPEPIKIVYEPYGLARPHIIFIIEDCIRLKAPTFGTSEVFRLVLILPVGQRSGTIEMACRADRTGQLAQFKARQTNNQLELVPWLDINFELLEKLTLVRGCGIICHRPLKEYIPRSYWHRRVYKDDRYSMTDGTLQCLTATHLFPSQSVTPISPLFHPSPISLNTSLGWAPSCTTPECLPTASWSTSAINSTLSLRYWGWDVALDGHIKGNMTMELSFNGVREIWDPLGDTLFSLHGGPIDNLFQHDVTLKVLEATPNAEIIVTHARINGSTFAVGGWTIEADSDRMSYTGFAPQNTTTGVKYPTSSTIYISSRVGDMVSTQFNGSAFLVYGPCGPSSGLIRVTFDSYQETVNTSKPFASNDCLLYHTRGLPTLYMHQVVIENVDGSTLGISRLEFFRCLDFRGKPGIQAPLVAGVAVGIIAACALIIVVYVRRAVKKKEESDGRPVNRSGFRNSAMAGSYPYTPFPFSVTPISPLFHAHPSSLNASVGWAPNCTTSECLPIASWSTSAVNSTLSLRYWGWDVAFDGHIKGNMTVELFRDGIKEPWWSEHPPTLKLLLPKPGRPADRWIIAADSDRMNYTGFAPRNTITGTESSISSKTYISSKIARAGSTFLVYGPCGPTNGLMRVTFDNYQETVNTSTPFVSDDCLLYHTRAAPVRFIHQVVIENVDGSTLGINRLEFFRILIDKTSPGIQAPLVVGVVMGVIAVCALIIVLYVRRVVKKKEESDGRPANRRY</sequence>
<gene>
    <name evidence="2" type="ORF">AG1IA_03683</name>
</gene>
<evidence type="ECO:0000256" key="1">
    <source>
        <dbReference type="SAM" id="Phobius"/>
    </source>
</evidence>
<protein>
    <submittedName>
        <fullName evidence="2">p12 domain-containing protein</fullName>
    </submittedName>
</protein>
<accession>L8WZW5</accession>
<keyword evidence="3" id="KW-1185">Reference proteome</keyword>
<evidence type="ECO:0000313" key="2">
    <source>
        <dbReference type="EMBL" id="ELU42298.1"/>
    </source>
</evidence>